<dbReference type="InterPro" id="IPR001650">
    <property type="entry name" value="Helicase_C-like"/>
</dbReference>
<evidence type="ECO:0000259" key="2">
    <source>
        <dbReference type="PROSITE" id="PS51194"/>
    </source>
</evidence>
<dbReference type="SUPFAM" id="SSF52540">
    <property type="entry name" value="P-loop containing nucleoside triphosphate hydrolases"/>
    <property type="match status" value="1"/>
</dbReference>
<dbReference type="PANTHER" id="PTHR10799">
    <property type="entry name" value="SNF2/RAD54 HELICASE FAMILY"/>
    <property type="match status" value="1"/>
</dbReference>
<dbReference type="Gene3D" id="3.40.50.300">
    <property type="entry name" value="P-loop containing nucleotide triphosphate hydrolases"/>
    <property type="match status" value="1"/>
</dbReference>
<evidence type="ECO:0000256" key="1">
    <source>
        <dbReference type="ARBA" id="ARBA00022801"/>
    </source>
</evidence>
<name>A0A645IQ38_9ZZZZ</name>
<protein>
    <recommendedName>
        <fullName evidence="2">Helicase C-terminal domain-containing protein</fullName>
    </recommendedName>
</protein>
<proteinExistence type="predicted"/>
<gene>
    <name evidence="3" type="ORF">SDC9_198091</name>
</gene>
<feature type="domain" description="Helicase C-terminal" evidence="2">
    <location>
        <begin position="18"/>
        <end position="184"/>
    </location>
</feature>
<dbReference type="EMBL" id="VSSQ01114671">
    <property type="protein sequence ID" value="MPN50464.1"/>
    <property type="molecule type" value="Genomic_DNA"/>
</dbReference>
<dbReference type="SMART" id="SM00490">
    <property type="entry name" value="HELICc"/>
    <property type="match status" value="1"/>
</dbReference>
<dbReference type="AlphaFoldDB" id="A0A645IQ38"/>
<sequence>MYTGQGIYADSDSGKYGILAELCETISAKMERMLVFTQFKEMCEPLDEFLNSLFGRKGLVIHGGTSIKKRGEIVNRFNSRDEYIPYMVLSLKAGGVGLNLTGANHVVHFDRWWNPSVENQATDRAFRIGQTKNVIVHKLITKGTIEEKIDTMIEDKKKLADDILSDTGESWITELPAEQLMSLFRLDV</sequence>
<organism evidence="3">
    <name type="scientific">bioreactor metagenome</name>
    <dbReference type="NCBI Taxonomy" id="1076179"/>
    <lineage>
        <taxon>unclassified sequences</taxon>
        <taxon>metagenomes</taxon>
        <taxon>ecological metagenomes</taxon>
    </lineage>
</organism>
<dbReference type="GO" id="GO:0016787">
    <property type="term" value="F:hydrolase activity"/>
    <property type="evidence" value="ECO:0007669"/>
    <property type="project" value="UniProtKB-KW"/>
</dbReference>
<dbReference type="CDD" id="cd18793">
    <property type="entry name" value="SF2_C_SNF"/>
    <property type="match status" value="1"/>
</dbReference>
<dbReference type="PROSITE" id="PS51194">
    <property type="entry name" value="HELICASE_CTER"/>
    <property type="match status" value="1"/>
</dbReference>
<accession>A0A645IQ38</accession>
<reference evidence="3" key="1">
    <citation type="submission" date="2019-08" db="EMBL/GenBank/DDBJ databases">
        <authorList>
            <person name="Kucharzyk K."/>
            <person name="Murdoch R.W."/>
            <person name="Higgins S."/>
            <person name="Loffler F."/>
        </authorList>
    </citation>
    <scope>NUCLEOTIDE SEQUENCE</scope>
</reference>
<dbReference type="InterPro" id="IPR027417">
    <property type="entry name" value="P-loop_NTPase"/>
</dbReference>
<dbReference type="InterPro" id="IPR049730">
    <property type="entry name" value="SNF2/RAD54-like_C"/>
</dbReference>
<evidence type="ECO:0000313" key="3">
    <source>
        <dbReference type="EMBL" id="MPN50464.1"/>
    </source>
</evidence>
<dbReference type="Pfam" id="PF00271">
    <property type="entry name" value="Helicase_C"/>
    <property type="match status" value="1"/>
</dbReference>
<keyword evidence="1" id="KW-0378">Hydrolase</keyword>
<comment type="caution">
    <text evidence="3">The sequence shown here is derived from an EMBL/GenBank/DDBJ whole genome shotgun (WGS) entry which is preliminary data.</text>
</comment>